<dbReference type="Pfam" id="PF13620">
    <property type="entry name" value="CarboxypepD_reg"/>
    <property type="match status" value="2"/>
</dbReference>
<dbReference type="KEGG" id="ggr:HKW67_16860"/>
<gene>
    <name evidence="2" type="ORF">HKW67_16860</name>
</gene>
<name>A0A6M4IU67_9BACT</name>
<feature type="signal peptide" evidence="1">
    <location>
        <begin position="1"/>
        <end position="29"/>
    </location>
</feature>
<proteinExistence type="predicted"/>
<organism evidence="2 3">
    <name type="scientific">Gemmatimonas groenlandica</name>
    <dbReference type="NCBI Taxonomy" id="2732249"/>
    <lineage>
        <taxon>Bacteria</taxon>
        <taxon>Pseudomonadati</taxon>
        <taxon>Gemmatimonadota</taxon>
        <taxon>Gemmatimonadia</taxon>
        <taxon>Gemmatimonadales</taxon>
        <taxon>Gemmatimonadaceae</taxon>
        <taxon>Gemmatimonas</taxon>
    </lineage>
</organism>
<keyword evidence="3" id="KW-1185">Reference proteome</keyword>
<accession>A0A6M4IU67</accession>
<dbReference type="AlphaFoldDB" id="A0A6M4IU67"/>
<protein>
    <recommendedName>
        <fullName evidence="4">TonB-dependent receptor plug domain-containing protein</fullName>
    </recommendedName>
</protein>
<dbReference type="Proteomes" id="UP000500938">
    <property type="component" value="Chromosome"/>
</dbReference>
<dbReference type="SUPFAM" id="SSF49464">
    <property type="entry name" value="Carboxypeptidase regulatory domain-like"/>
    <property type="match status" value="1"/>
</dbReference>
<dbReference type="EMBL" id="CP053085">
    <property type="protein sequence ID" value="QJR37067.1"/>
    <property type="molecule type" value="Genomic_DNA"/>
</dbReference>
<dbReference type="Gene3D" id="2.60.40.1120">
    <property type="entry name" value="Carboxypeptidase-like, regulatory domain"/>
    <property type="match status" value="2"/>
</dbReference>
<evidence type="ECO:0000313" key="3">
    <source>
        <dbReference type="Proteomes" id="UP000500938"/>
    </source>
</evidence>
<evidence type="ECO:0000313" key="2">
    <source>
        <dbReference type="EMBL" id="QJR37067.1"/>
    </source>
</evidence>
<keyword evidence="1" id="KW-0732">Signal</keyword>
<feature type="chain" id="PRO_5027003301" description="TonB-dependent receptor plug domain-containing protein" evidence="1">
    <location>
        <begin position="30"/>
        <end position="474"/>
    </location>
</feature>
<dbReference type="InterPro" id="IPR008969">
    <property type="entry name" value="CarboxyPept-like_regulatory"/>
</dbReference>
<dbReference type="RefSeq" id="WP_171226500.1">
    <property type="nucleotide sequence ID" value="NZ_CP053085.1"/>
</dbReference>
<dbReference type="InterPro" id="IPR013784">
    <property type="entry name" value="Carb-bd-like_fold"/>
</dbReference>
<reference evidence="2 3" key="1">
    <citation type="submission" date="2020-05" db="EMBL/GenBank/DDBJ databases">
        <title>Complete genome sequence of Gemmatimonas greenlandica TET16.</title>
        <authorList>
            <person name="Zeng Y."/>
        </authorList>
    </citation>
    <scope>NUCLEOTIDE SEQUENCE [LARGE SCALE GENOMIC DNA]</scope>
    <source>
        <strain evidence="2 3">TET16</strain>
    </source>
</reference>
<sequence>MGWFTLSPTLRTLVTVATLAACTAGHASAQPSVATQRAMVYGIVHDSVAVRPLGGAVVQLVADDTLANFGRTIVSDSTGRFSFDDVPAGRYTLGFFHPMLDSLGLEPILRTVAVTGASAVHADLAVPSPARLRTAICGAPSGQSAGGVLIGSVHSALGRAPAAGVTVIAEWIELTFGTGGMTRRMPRRTTTTRENGWFSLCNVPGPGLLMLMATQGADSTAMVEVLVPAAGFQRRELYLGPARVAAGADSARRVHVGDGRLSGIVRATADGRPLSGAQISIVEGPQTRSNDRGEWAFTDAPPGTRMLEVRAVGFYPERRAVDIVDSIAPLRVALATFKSVLDTMKISATRTVDQNLVGFQERRRSSVGRFLTPRDIAVRQPFATSEIFRSVPGLFLDRTMDAEEKVMMRGLFEDRCEPAIYINGQWMNGLTSGDLDGFIRPNDIAGIEVYMAGQVPAQFQPGLGGCGSLVFWTK</sequence>
<dbReference type="GO" id="GO:0030246">
    <property type="term" value="F:carbohydrate binding"/>
    <property type="evidence" value="ECO:0007669"/>
    <property type="project" value="InterPro"/>
</dbReference>
<dbReference type="SUPFAM" id="SSF49452">
    <property type="entry name" value="Starch-binding domain-like"/>
    <property type="match status" value="1"/>
</dbReference>
<evidence type="ECO:0000256" key="1">
    <source>
        <dbReference type="SAM" id="SignalP"/>
    </source>
</evidence>
<evidence type="ECO:0008006" key="4">
    <source>
        <dbReference type="Google" id="ProtNLM"/>
    </source>
</evidence>